<name>A0ABT9JPN7_9PROT</name>
<dbReference type="Proteomes" id="UP001225906">
    <property type="component" value="Unassembled WGS sequence"/>
</dbReference>
<dbReference type="Gene3D" id="3.40.50.850">
    <property type="entry name" value="Isochorismatase-like"/>
    <property type="match status" value="1"/>
</dbReference>
<sequence>MKPRTAITATTDALWMLIDVQTRLCSAMPEPAMSAVIANIQRLIQGAKLLEIPLWVTEQYPEKLGETLPVLQALLPDYTPRVSKLAFSAWQAPELQESSVSVAPQVVLFGLETHICVLQTALDALAEGKQVFVVEDAVISRSDTNRNNAIERMRDAGCIITNTESMLFEPMQGATHTQFKAVSALIR</sequence>
<evidence type="ECO:0000313" key="2">
    <source>
        <dbReference type="EMBL" id="MDP8566439.1"/>
    </source>
</evidence>
<dbReference type="InterPro" id="IPR036380">
    <property type="entry name" value="Isochorismatase-like_sf"/>
</dbReference>
<keyword evidence="3" id="KW-1185">Reference proteome</keyword>
<proteinExistence type="predicted"/>
<comment type="caution">
    <text evidence="2">The sequence shown here is derived from an EMBL/GenBank/DDBJ whole genome shotgun (WGS) entry which is preliminary data.</text>
</comment>
<dbReference type="PANTHER" id="PTHR14119">
    <property type="entry name" value="HYDROLASE"/>
    <property type="match status" value="1"/>
</dbReference>
<accession>A0ABT9JPN7</accession>
<dbReference type="PANTHER" id="PTHR14119:SF3">
    <property type="entry name" value="ISOCHORISMATASE DOMAIN-CONTAINING PROTEIN 2"/>
    <property type="match status" value="1"/>
</dbReference>
<dbReference type="InterPro" id="IPR050993">
    <property type="entry name" value="Isochorismatase_domain"/>
</dbReference>
<protein>
    <submittedName>
        <fullName evidence="2">Isochorismatase family protein</fullName>
    </submittedName>
</protein>
<dbReference type="RefSeq" id="WP_306388140.1">
    <property type="nucleotide sequence ID" value="NZ_JAVCAP010000001.1"/>
</dbReference>
<gene>
    <name evidence="2" type="ORF">Q9291_01130</name>
</gene>
<dbReference type="SUPFAM" id="SSF52499">
    <property type="entry name" value="Isochorismatase-like hydrolases"/>
    <property type="match status" value="1"/>
</dbReference>
<evidence type="ECO:0000259" key="1">
    <source>
        <dbReference type="Pfam" id="PF00857"/>
    </source>
</evidence>
<reference evidence="3" key="1">
    <citation type="journal article" date="2019" name="Int. J. Syst. Evol. Microbiol.">
        <title>The Global Catalogue of Microorganisms (GCM) 10K type strain sequencing project: providing services to taxonomists for standard genome sequencing and annotation.</title>
        <authorList>
            <consortium name="The Broad Institute Genomics Platform"/>
            <consortium name="The Broad Institute Genome Sequencing Center for Infectious Disease"/>
            <person name="Wu L."/>
            <person name="Ma J."/>
        </authorList>
    </citation>
    <scope>NUCLEOTIDE SEQUENCE [LARGE SCALE GENOMIC DNA]</scope>
    <source>
        <strain evidence="3">VKM B-3159</strain>
    </source>
</reference>
<organism evidence="2 3">
    <name type="scientific">Methylophilus aquaticus</name>
    <dbReference type="NCBI Taxonomy" id="1971610"/>
    <lineage>
        <taxon>Bacteria</taxon>
        <taxon>Pseudomonadati</taxon>
        <taxon>Pseudomonadota</taxon>
        <taxon>Betaproteobacteria</taxon>
        <taxon>Nitrosomonadales</taxon>
        <taxon>Methylophilaceae</taxon>
        <taxon>Methylophilus</taxon>
    </lineage>
</organism>
<dbReference type="InterPro" id="IPR000868">
    <property type="entry name" value="Isochorismatase-like_dom"/>
</dbReference>
<dbReference type="Pfam" id="PF00857">
    <property type="entry name" value="Isochorismatase"/>
    <property type="match status" value="1"/>
</dbReference>
<feature type="domain" description="Isochorismatase-like" evidence="1">
    <location>
        <begin position="17"/>
        <end position="164"/>
    </location>
</feature>
<dbReference type="EMBL" id="JAVCAP010000001">
    <property type="protein sequence ID" value="MDP8566439.1"/>
    <property type="molecule type" value="Genomic_DNA"/>
</dbReference>
<evidence type="ECO:0000313" key="3">
    <source>
        <dbReference type="Proteomes" id="UP001225906"/>
    </source>
</evidence>